<proteinExistence type="predicted"/>
<sequence length="149" mass="16283">MNQSETKKRPIFSSLSSSCNSQIHSSEIWRIVLFSVGCVPTRALLPDARVEMCYEEMNSKVWMYNSGLEALGKGVLDLLPQDGDASTTTTTAGRVSALTSADELMPPVSCGRCRVPPLPTPSYCRQQSASPSLMPEFENPVILEAKLKN</sequence>
<comment type="caution">
    <text evidence="1">The sequence shown here is derived from an EMBL/GenBank/DDBJ whole genome shotgun (WGS) entry which is preliminary data.</text>
</comment>
<reference evidence="1" key="1">
    <citation type="submission" date="2022-08" db="EMBL/GenBank/DDBJ databases">
        <authorList>
            <person name="Gutierrez-Valencia J."/>
        </authorList>
    </citation>
    <scope>NUCLEOTIDE SEQUENCE</scope>
</reference>
<evidence type="ECO:0000313" key="2">
    <source>
        <dbReference type="Proteomes" id="UP001154282"/>
    </source>
</evidence>
<gene>
    <name evidence="1" type="ORF">LITE_LOCUS45585</name>
</gene>
<dbReference type="AlphaFoldDB" id="A0AAV0R262"/>
<organism evidence="1 2">
    <name type="scientific">Linum tenue</name>
    <dbReference type="NCBI Taxonomy" id="586396"/>
    <lineage>
        <taxon>Eukaryota</taxon>
        <taxon>Viridiplantae</taxon>
        <taxon>Streptophyta</taxon>
        <taxon>Embryophyta</taxon>
        <taxon>Tracheophyta</taxon>
        <taxon>Spermatophyta</taxon>
        <taxon>Magnoliopsida</taxon>
        <taxon>eudicotyledons</taxon>
        <taxon>Gunneridae</taxon>
        <taxon>Pentapetalae</taxon>
        <taxon>rosids</taxon>
        <taxon>fabids</taxon>
        <taxon>Malpighiales</taxon>
        <taxon>Linaceae</taxon>
        <taxon>Linum</taxon>
    </lineage>
</organism>
<protein>
    <submittedName>
        <fullName evidence="1">Uncharacterized protein</fullName>
    </submittedName>
</protein>
<dbReference type="EMBL" id="CAMGYJ010000010">
    <property type="protein sequence ID" value="CAI0550542.1"/>
    <property type="molecule type" value="Genomic_DNA"/>
</dbReference>
<name>A0AAV0R262_9ROSI</name>
<evidence type="ECO:0000313" key="1">
    <source>
        <dbReference type="EMBL" id="CAI0550542.1"/>
    </source>
</evidence>
<keyword evidence="2" id="KW-1185">Reference proteome</keyword>
<dbReference type="Proteomes" id="UP001154282">
    <property type="component" value="Unassembled WGS sequence"/>
</dbReference>
<accession>A0AAV0R262</accession>